<reference evidence="1 2" key="1">
    <citation type="submission" date="2024-01" db="EMBL/GenBank/DDBJ databases">
        <title>The genomes of 5 underutilized Papilionoideae crops provide insights into root nodulation and disease resistanc.</title>
        <authorList>
            <person name="Yuan L."/>
        </authorList>
    </citation>
    <scope>NUCLEOTIDE SEQUENCE [LARGE SCALE GENOMIC DNA]</scope>
    <source>
        <strain evidence="1">ZHUSHIDOU_FW_LH</strain>
        <tissue evidence="1">Leaf</tissue>
    </source>
</reference>
<keyword evidence="2" id="KW-1185">Reference proteome</keyword>
<gene>
    <name evidence="1" type="ORF">RIF29_28532</name>
</gene>
<comment type="caution">
    <text evidence="1">The sequence shown here is derived from an EMBL/GenBank/DDBJ whole genome shotgun (WGS) entry which is preliminary data.</text>
</comment>
<evidence type="ECO:0000313" key="2">
    <source>
        <dbReference type="Proteomes" id="UP001372338"/>
    </source>
</evidence>
<proteinExistence type="predicted"/>
<organism evidence="1 2">
    <name type="scientific">Crotalaria pallida</name>
    <name type="common">Smooth rattlebox</name>
    <name type="synonym">Crotalaria striata</name>
    <dbReference type="NCBI Taxonomy" id="3830"/>
    <lineage>
        <taxon>Eukaryota</taxon>
        <taxon>Viridiplantae</taxon>
        <taxon>Streptophyta</taxon>
        <taxon>Embryophyta</taxon>
        <taxon>Tracheophyta</taxon>
        <taxon>Spermatophyta</taxon>
        <taxon>Magnoliopsida</taxon>
        <taxon>eudicotyledons</taxon>
        <taxon>Gunneridae</taxon>
        <taxon>Pentapetalae</taxon>
        <taxon>rosids</taxon>
        <taxon>fabids</taxon>
        <taxon>Fabales</taxon>
        <taxon>Fabaceae</taxon>
        <taxon>Papilionoideae</taxon>
        <taxon>50 kb inversion clade</taxon>
        <taxon>genistoids sensu lato</taxon>
        <taxon>core genistoids</taxon>
        <taxon>Crotalarieae</taxon>
        <taxon>Crotalaria</taxon>
    </lineage>
</organism>
<sequence length="70" mass="7885">MHAEGWFIFPTTAGLKFNEKKKSLCSTSTAVSAFLPFIFISCYFRRQMSLLACLETETETLGDAWVISDP</sequence>
<protein>
    <submittedName>
        <fullName evidence="1">Uncharacterized protein</fullName>
    </submittedName>
</protein>
<dbReference type="EMBL" id="JAYWIO010000006">
    <property type="protein sequence ID" value="KAK7255129.1"/>
    <property type="molecule type" value="Genomic_DNA"/>
</dbReference>
<dbReference type="AlphaFoldDB" id="A0AAN9HVF6"/>
<evidence type="ECO:0000313" key="1">
    <source>
        <dbReference type="EMBL" id="KAK7255129.1"/>
    </source>
</evidence>
<name>A0AAN9HVF6_CROPI</name>
<dbReference type="Proteomes" id="UP001372338">
    <property type="component" value="Unassembled WGS sequence"/>
</dbReference>
<accession>A0AAN9HVF6</accession>